<dbReference type="PANTHER" id="PTHR11920:SF335">
    <property type="entry name" value="GUANYLATE CYCLASE"/>
    <property type="match status" value="1"/>
</dbReference>
<keyword evidence="8" id="KW-0067">ATP-binding</keyword>
<feature type="chain" id="PRO_5043835856" description="Adenylate cyclase" evidence="20">
    <location>
        <begin position="22"/>
        <end position="710"/>
    </location>
</feature>
<keyword evidence="9" id="KW-0460">Magnesium</keyword>
<dbReference type="Pfam" id="PF00211">
    <property type="entry name" value="Guanylate_cyc"/>
    <property type="match status" value="1"/>
</dbReference>
<sequence>MQTKSFILLLFGVIFANVALGQSLTGQVIDQFGLPVKNVHIHIDGVQSVSDDNGLFKLVNDYTFRKKESKVRVEIEGYKLMNYNYSQEQAFLEIILWSSGYLLRGEVTDRQDSPVTYFPVTITGHSSTFHTTTDQHGKFTVSIPPNTKVTEEHSFYVDDRRIALQDLRFRPDYGFVKITFQRAATNTHDSKVLVSNKQPELLTQVTVKVFNEREEQVPDIAVVYNRNVYLTDYKGQFSLPGKLYQNDQKFIVSGFALEQVERKDSEVLLKVSRKLHGNLLLYGDTLQHLMAEDRKDFEQIAAEMTTIKDLLIEKNERLSEEIQRVKDKLVQEDTITDTRRAYLKEYLWSLEGMAKNNEKAFEKSKNRTNDLISQLKAIILEKDSLNLLANKRLNEMTAKNIALQKEKEAAEREFRNRLMLALSFSGLISLLALVYFRSAKKIKRQKNQLQHANNKLEEATIELSYKLKEIQSKSQEIHQQKEQIEYQNKVLELEKKKSDDLLLNILPKTTAVELKEKGKATPKFYEQATVMFADIRGFTKIAEKLRPEEVIAELNEYFFAFDEIIEKHHLEKIKTIGDAYMCAGGLPDQNPSNPIDAVLAGLEIQQFMKNKEKEKNLPDGLSFEVRIGIHTGPLIAGVVGKKKFVYDIWGDTVNVASRMESSSETGKVNISGETYQYIQDFFQCTYRGKIEAKNKGLVDMFFVEKALKLK</sequence>
<feature type="signal peptide" evidence="20">
    <location>
        <begin position="1"/>
        <end position="21"/>
    </location>
</feature>
<dbReference type="InterPro" id="IPR029787">
    <property type="entry name" value="Nucleotide_cyclase"/>
</dbReference>
<dbReference type="InterPro" id="IPR018297">
    <property type="entry name" value="A/G_cyclase_CS"/>
</dbReference>
<comment type="subunit">
    <text evidence="16">Homodimer. Can also exist as monomer.</text>
</comment>
<dbReference type="Gene3D" id="6.10.250.780">
    <property type="match status" value="1"/>
</dbReference>
<dbReference type="GO" id="GO:0035556">
    <property type="term" value="P:intracellular signal transduction"/>
    <property type="evidence" value="ECO:0007669"/>
    <property type="project" value="InterPro"/>
</dbReference>
<dbReference type="InterPro" id="IPR001054">
    <property type="entry name" value="A/G_cyclase"/>
</dbReference>
<evidence type="ECO:0000256" key="3">
    <source>
        <dbReference type="ARBA" id="ARBA00012201"/>
    </source>
</evidence>
<dbReference type="InterPro" id="IPR050401">
    <property type="entry name" value="Cyclic_nucleotide_synthase"/>
</dbReference>
<dbReference type="InterPro" id="IPR008969">
    <property type="entry name" value="CarboxyPept-like_regulatory"/>
</dbReference>
<keyword evidence="11" id="KW-0115">cAMP biosynthesis</keyword>
<dbReference type="EC" id="4.6.1.1" evidence="3"/>
<accession>A0AAW9SA87</accession>
<keyword evidence="5 19" id="KW-0812">Transmembrane</keyword>
<evidence type="ECO:0000313" key="22">
    <source>
        <dbReference type="EMBL" id="MEN7550823.1"/>
    </source>
</evidence>
<feature type="coiled-coil region" evidence="18">
    <location>
        <begin position="308"/>
        <end position="335"/>
    </location>
</feature>
<evidence type="ECO:0000256" key="11">
    <source>
        <dbReference type="ARBA" id="ARBA00022998"/>
    </source>
</evidence>
<comment type="catalytic activity">
    <reaction evidence="1">
        <text>ATP = 3',5'-cyclic AMP + diphosphate</text>
        <dbReference type="Rhea" id="RHEA:15389"/>
        <dbReference type="ChEBI" id="CHEBI:30616"/>
        <dbReference type="ChEBI" id="CHEBI:33019"/>
        <dbReference type="ChEBI" id="CHEBI:58165"/>
        <dbReference type="EC" id="4.6.1.1"/>
    </reaction>
</comment>
<protein>
    <recommendedName>
        <fullName evidence="4">Adenylate cyclase</fullName>
        <ecNumber evidence="3">4.6.1.1</ecNumber>
    </recommendedName>
    <alternativeName>
        <fullName evidence="14">ATP pyrophosphate-lyase</fullName>
    </alternativeName>
    <alternativeName>
        <fullName evidence="15">Adenylyl cyclase</fullName>
    </alternativeName>
</protein>
<dbReference type="Proteomes" id="UP001403385">
    <property type="component" value="Unassembled WGS sequence"/>
</dbReference>
<evidence type="ECO:0000256" key="19">
    <source>
        <dbReference type="SAM" id="Phobius"/>
    </source>
</evidence>
<reference evidence="22 23" key="1">
    <citation type="submission" date="2024-04" db="EMBL/GenBank/DDBJ databases">
        <title>Novel genus in family Flammeovirgaceae.</title>
        <authorList>
            <person name="Nguyen T.H."/>
            <person name="Vuong T.Q."/>
            <person name="Le H."/>
            <person name="Kim S.-G."/>
        </authorList>
    </citation>
    <scope>NUCLEOTIDE SEQUENCE [LARGE SCALE GENOMIC DNA]</scope>
    <source>
        <strain evidence="22 23">JCM 23209</strain>
    </source>
</reference>
<comment type="similarity">
    <text evidence="17">Belongs to the adenylyl cyclase class-4/guanylyl cyclase family.</text>
</comment>
<feature type="domain" description="Guanylate cyclase" evidence="21">
    <location>
        <begin position="529"/>
        <end position="660"/>
    </location>
</feature>
<dbReference type="RefSeq" id="WP_346823605.1">
    <property type="nucleotide sequence ID" value="NZ_JBDKWZ010000017.1"/>
</dbReference>
<evidence type="ECO:0000256" key="18">
    <source>
        <dbReference type="SAM" id="Coils"/>
    </source>
</evidence>
<comment type="caution">
    <text evidence="22">The sequence shown here is derived from an EMBL/GenBank/DDBJ whole genome shotgun (WGS) entry which is preliminary data.</text>
</comment>
<evidence type="ECO:0000256" key="9">
    <source>
        <dbReference type="ARBA" id="ARBA00022842"/>
    </source>
</evidence>
<evidence type="ECO:0000256" key="17">
    <source>
        <dbReference type="RuleBase" id="RU000405"/>
    </source>
</evidence>
<evidence type="ECO:0000256" key="15">
    <source>
        <dbReference type="ARBA" id="ARBA00032637"/>
    </source>
</evidence>
<dbReference type="Gene3D" id="3.30.70.1230">
    <property type="entry name" value="Nucleotide cyclase"/>
    <property type="match status" value="1"/>
</dbReference>
<evidence type="ECO:0000256" key="14">
    <source>
        <dbReference type="ARBA" id="ARBA00032597"/>
    </source>
</evidence>
<keyword evidence="6" id="KW-0479">Metal-binding</keyword>
<dbReference type="EMBL" id="JBDKWZ010000017">
    <property type="protein sequence ID" value="MEN7550823.1"/>
    <property type="molecule type" value="Genomic_DNA"/>
</dbReference>
<dbReference type="GO" id="GO:0005524">
    <property type="term" value="F:ATP binding"/>
    <property type="evidence" value="ECO:0007669"/>
    <property type="project" value="UniProtKB-KW"/>
</dbReference>
<dbReference type="GO" id="GO:0006171">
    <property type="term" value="P:cAMP biosynthetic process"/>
    <property type="evidence" value="ECO:0007669"/>
    <property type="project" value="UniProtKB-KW"/>
</dbReference>
<evidence type="ECO:0000256" key="7">
    <source>
        <dbReference type="ARBA" id="ARBA00022741"/>
    </source>
</evidence>
<evidence type="ECO:0000256" key="16">
    <source>
        <dbReference type="ARBA" id="ARBA00064436"/>
    </source>
</evidence>
<dbReference type="SUPFAM" id="SSF49464">
    <property type="entry name" value="Carboxypeptidase regulatory domain-like"/>
    <property type="match status" value="1"/>
</dbReference>
<feature type="transmembrane region" description="Helical" evidence="19">
    <location>
        <begin position="418"/>
        <end position="436"/>
    </location>
</feature>
<dbReference type="FunFam" id="3.30.70.1230:FF:000033">
    <property type="entry name" value="Adenylate cyclase"/>
    <property type="match status" value="1"/>
</dbReference>
<dbReference type="GO" id="GO:0005886">
    <property type="term" value="C:plasma membrane"/>
    <property type="evidence" value="ECO:0007669"/>
    <property type="project" value="UniProtKB-ARBA"/>
</dbReference>
<dbReference type="PANTHER" id="PTHR11920">
    <property type="entry name" value="GUANYLYL CYCLASE"/>
    <property type="match status" value="1"/>
</dbReference>
<evidence type="ECO:0000256" key="2">
    <source>
        <dbReference type="ARBA" id="ARBA00004370"/>
    </source>
</evidence>
<proteinExistence type="inferred from homology"/>
<keyword evidence="13 17" id="KW-0456">Lyase</keyword>
<evidence type="ECO:0000256" key="20">
    <source>
        <dbReference type="SAM" id="SignalP"/>
    </source>
</evidence>
<evidence type="ECO:0000256" key="12">
    <source>
        <dbReference type="ARBA" id="ARBA00023136"/>
    </source>
</evidence>
<dbReference type="GO" id="GO:0046872">
    <property type="term" value="F:metal ion binding"/>
    <property type="evidence" value="ECO:0007669"/>
    <property type="project" value="UniProtKB-KW"/>
</dbReference>
<feature type="coiled-coil region" evidence="18">
    <location>
        <begin position="439"/>
        <end position="487"/>
    </location>
</feature>
<evidence type="ECO:0000256" key="4">
    <source>
        <dbReference type="ARBA" id="ARBA00021420"/>
    </source>
</evidence>
<evidence type="ECO:0000256" key="8">
    <source>
        <dbReference type="ARBA" id="ARBA00022840"/>
    </source>
</evidence>
<dbReference type="PROSITE" id="PS50125">
    <property type="entry name" value="GUANYLATE_CYCLASE_2"/>
    <property type="match status" value="1"/>
</dbReference>
<keyword evidence="23" id="KW-1185">Reference proteome</keyword>
<keyword evidence="10 19" id="KW-1133">Transmembrane helix</keyword>
<comment type="subcellular location">
    <subcellularLocation>
        <location evidence="2">Membrane</location>
    </subcellularLocation>
</comment>
<keyword evidence="12 19" id="KW-0472">Membrane</keyword>
<evidence type="ECO:0000256" key="13">
    <source>
        <dbReference type="ARBA" id="ARBA00023239"/>
    </source>
</evidence>
<dbReference type="PROSITE" id="PS00452">
    <property type="entry name" value="GUANYLATE_CYCLASE_1"/>
    <property type="match status" value="1"/>
</dbReference>
<evidence type="ECO:0000256" key="5">
    <source>
        <dbReference type="ARBA" id="ARBA00022692"/>
    </source>
</evidence>
<dbReference type="AlphaFoldDB" id="A0AAW9SA87"/>
<evidence type="ECO:0000256" key="1">
    <source>
        <dbReference type="ARBA" id="ARBA00001593"/>
    </source>
</evidence>
<evidence type="ECO:0000259" key="21">
    <source>
        <dbReference type="PROSITE" id="PS50125"/>
    </source>
</evidence>
<keyword evidence="20" id="KW-0732">Signal</keyword>
<gene>
    <name evidence="22" type="ORF">AAG747_23080</name>
</gene>
<name>A0AAW9SA87_9BACT</name>
<dbReference type="GO" id="GO:0004016">
    <property type="term" value="F:adenylate cyclase activity"/>
    <property type="evidence" value="ECO:0007669"/>
    <property type="project" value="UniProtKB-EC"/>
</dbReference>
<dbReference type="CDD" id="cd07302">
    <property type="entry name" value="CHD"/>
    <property type="match status" value="1"/>
</dbReference>
<organism evidence="22 23">
    <name type="scientific">Rapidithrix thailandica</name>
    <dbReference type="NCBI Taxonomy" id="413964"/>
    <lineage>
        <taxon>Bacteria</taxon>
        <taxon>Pseudomonadati</taxon>
        <taxon>Bacteroidota</taxon>
        <taxon>Cytophagia</taxon>
        <taxon>Cytophagales</taxon>
        <taxon>Flammeovirgaceae</taxon>
        <taxon>Rapidithrix</taxon>
    </lineage>
</organism>
<evidence type="ECO:0000256" key="10">
    <source>
        <dbReference type="ARBA" id="ARBA00022989"/>
    </source>
</evidence>
<dbReference type="SUPFAM" id="SSF55073">
    <property type="entry name" value="Nucleotide cyclase"/>
    <property type="match status" value="1"/>
</dbReference>
<dbReference type="SMART" id="SM00044">
    <property type="entry name" value="CYCc"/>
    <property type="match status" value="1"/>
</dbReference>
<evidence type="ECO:0000256" key="6">
    <source>
        <dbReference type="ARBA" id="ARBA00022723"/>
    </source>
</evidence>
<evidence type="ECO:0000313" key="23">
    <source>
        <dbReference type="Proteomes" id="UP001403385"/>
    </source>
</evidence>
<keyword evidence="18" id="KW-0175">Coiled coil</keyword>
<keyword evidence="7" id="KW-0547">Nucleotide-binding</keyword>